<dbReference type="HOGENOM" id="CLU_033429_1_0_10"/>
<dbReference type="GO" id="GO:0005524">
    <property type="term" value="F:ATP binding"/>
    <property type="evidence" value="ECO:0007669"/>
    <property type="project" value="UniProtKB-KW"/>
</dbReference>
<dbReference type="Gene3D" id="3.40.50.300">
    <property type="entry name" value="P-loop containing nucleotide triphosphate hydrolases"/>
    <property type="match status" value="1"/>
</dbReference>
<dbReference type="PANTHER" id="PTHR43581:SF4">
    <property type="entry name" value="ATP_GTP PHOSPHATASE"/>
    <property type="match status" value="1"/>
</dbReference>
<dbReference type="OrthoDB" id="9805802at2"/>
<evidence type="ECO:0000313" key="4">
    <source>
        <dbReference type="Proteomes" id="UP000005113"/>
    </source>
</evidence>
<proteinExistence type="predicted"/>
<dbReference type="Pfam" id="PF13175">
    <property type="entry name" value="AAA_15"/>
    <property type="match status" value="1"/>
</dbReference>
<dbReference type="InterPro" id="IPR051396">
    <property type="entry name" value="Bact_Antivir_Def_Nuclease"/>
</dbReference>
<dbReference type="GO" id="GO:0016887">
    <property type="term" value="F:ATP hydrolysis activity"/>
    <property type="evidence" value="ECO:0007669"/>
    <property type="project" value="InterPro"/>
</dbReference>
<accession>J1I0Q8</accession>
<dbReference type="Proteomes" id="UP000005113">
    <property type="component" value="Unassembled WGS sequence"/>
</dbReference>
<dbReference type="SUPFAM" id="SSF52540">
    <property type="entry name" value="P-loop containing nucleoside triphosphate hydrolases"/>
    <property type="match status" value="1"/>
</dbReference>
<keyword evidence="3" id="KW-0067">ATP-binding</keyword>
<dbReference type="EMBL" id="JH719942">
    <property type="protein sequence ID" value="EJF51848.1"/>
    <property type="molecule type" value="Genomic_DNA"/>
</dbReference>
<keyword evidence="3" id="KW-0547">Nucleotide-binding</keyword>
<organism evidence="3 4">
    <name type="scientific">Saprospira grandis DSM 2844</name>
    <dbReference type="NCBI Taxonomy" id="694433"/>
    <lineage>
        <taxon>Bacteria</taxon>
        <taxon>Pseudomonadati</taxon>
        <taxon>Bacteroidota</taxon>
        <taxon>Saprospiria</taxon>
        <taxon>Saprospirales</taxon>
        <taxon>Saprospiraceae</taxon>
        <taxon>Saprospira</taxon>
    </lineage>
</organism>
<dbReference type="InterPro" id="IPR041685">
    <property type="entry name" value="AAA_GajA/Old/RecF-like"/>
</dbReference>
<evidence type="ECO:0000259" key="1">
    <source>
        <dbReference type="Pfam" id="PF13175"/>
    </source>
</evidence>
<gene>
    <name evidence="3" type="ORF">SapgrDRAFT_0089</name>
</gene>
<dbReference type="AlphaFoldDB" id="J1I0Q8"/>
<dbReference type="InterPro" id="IPR027417">
    <property type="entry name" value="P-loop_NTPase"/>
</dbReference>
<dbReference type="PANTHER" id="PTHR43581">
    <property type="entry name" value="ATP/GTP PHOSPHATASE"/>
    <property type="match status" value="1"/>
</dbReference>
<dbReference type="Pfam" id="PF13304">
    <property type="entry name" value="AAA_21"/>
    <property type="match status" value="1"/>
</dbReference>
<dbReference type="RefSeq" id="WP_002656343.1">
    <property type="nucleotide sequence ID" value="NZ_JH719942.1"/>
</dbReference>
<sequence>MRIKQLRLKNYRCFEDLDISFAEHCINAVGEQENINVHLLLADNMMGKSAILKALRIGVATVFSNMKGAKVANNRHKGITQEEHRLLGEDIFAEYSPSVSIAIKSKQQLYLKKGQQGSWEEKELNWERYKSSPNGKTKTKPPTTRKNHVAGLFRESYNQIVSKKERLNPLCLYLGAEYVHIQQSSRKDYNFAGRSAMEGYWYCLDDSNMESYVFNWLSKLELSRREAEATAGGAQLYGRLPAHVHKIFKRAVQTVLPDIKDVDFVKMTQPKKGRLFEAVFSFKEEGYRRYEMLSDGYRYMVLLLGELVVRSTLLNKHYLEEDILDRQEGVVLIDEFGIHLHPRLQRQSLSRLSKLFPKLQFIVSTHSPLLVNGLYKEQIHLIVEDADKKRISIQPDTDAIGLGAEGVLREMFAVPVSLDQKTLDWQKEYIQLLAKMKKKLSSEEEKQRFRELSGLLAKQRAYEGLEQQLAKQILSLLGTEEQLAEELREEKLLDYLAQILND</sequence>
<evidence type="ECO:0000313" key="3">
    <source>
        <dbReference type="EMBL" id="EJF51848.1"/>
    </source>
</evidence>
<name>J1I0Q8_9BACT</name>
<dbReference type="GO" id="GO:0006302">
    <property type="term" value="P:double-strand break repair"/>
    <property type="evidence" value="ECO:0007669"/>
    <property type="project" value="InterPro"/>
</dbReference>
<feature type="domain" description="Endonuclease GajA/Old nuclease/RecF-like AAA" evidence="1">
    <location>
        <begin position="1"/>
        <end position="161"/>
    </location>
</feature>
<reference evidence="4" key="1">
    <citation type="journal article" date="2012" name="Stand. Genomic Sci.">
        <title>Permanent draft genome sequence of the gliding predator Saprospira grandis strain Sa g1 (= HR1).</title>
        <authorList>
            <person name="Mavromatis K."/>
            <person name="Chertkov O."/>
            <person name="Lapidus A."/>
            <person name="Nolan M."/>
            <person name="Lucas S."/>
            <person name="Tice H."/>
            <person name="Del Rio T.G."/>
            <person name="Cheng J.F."/>
            <person name="Han C."/>
            <person name="Tapia R."/>
            <person name="Bruce D."/>
            <person name="Goodwin L.A."/>
            <person name="Pitluck S."/>
            <person name="Huntemann M."/>
            <person name="Liolios K."/>
            <person name="Pagani I."/>
            <person name="Ivanova N."/>
            <person name="Mikhailova N."/>
            <person name="Pati A."/>
            <person name="Chen A."/>
            <person name="Palaniappan K."/>
            <person name="Land M."/>
            <person name="Brambilla E.M."/>
            <person name="Rohde M."/>
            <person name="Spring S."/>
            <person name="Goker M."/>
            <person name="Detter J.C."/>
            <person name="Bristow J."/>
            <person name="Eisen J.A."/>
            <person name="Markowitz V."/>
            <person name="Hugenholtz P."/>
            <person name="Kyrpides N.C."/>
            <person name="Klenk H.P."/>
            <person name="Woyke T."/>
        </authorList>
    </citation>
    <scope>NUCLEOTIDE SEQUENCE [LARGE SCALE GENOMIC DNA]</scope>
    <source>
        <strain evidence="4">DSM 2844</strain>
    </source>
</reference>
<protein>
    <submittedName>
        <fullName evidence="3">Putative ATP-binding protein involved in virulence</fullName>
    </submittedName>
</protein>
<dbReference type="InterPro" id="IPR003959">
    <property type="entry name" value="ATPase_AAA_core"/>
</dbReference>
<feature type="domain" description="ATPase AAA-type core" evidence="2">
    <location>
        <begin position="282"/>
        <end position="372"/>
    </location>
</feature>
<evidence type="ECO:0000259" key="2">
    <source>
        <dbReference type="Pfam" id="PF13304"/>
    </source>
</evidence>